<name>A0ABX0ZDB6_9ACTN</name>
<reference evidence="1 2" key="1">
    <citation type="submission" date="2020-03" db="EMBL/GenBank/DDBJ databases">
        <title>WGS of actinomycetes isolated from Thailand.</title>
        <authorList>
            <person name="Thawai C."/>
        </authorList>
    </citation>
    <scope>NUCLEOTIDE SEQUENCE [LARGE SCALE GENOMIC DNA]</scope>
    <source>
        <strain evidence="1 2">HSS6-12</strain>
    </source>
</reference>
<gene>
    <name evidence="1" type="ORF">HCJ94_28830</name>
</gene>
<keyword evidence="2" id="KW-1185">Reference proteome</keyword>
<dbReference type="EMBL" id="JAATEO010000064">
    <property type="protein sequence ID" value="NJP35852.1"/>
    <property type="molecule type" value="Genomic_DNA"/>
</dbReference>
<dbReference type="RefSeq" id="WP_168004158.1">
    <property type="nucleotide sequence ID" value="NZ_JAATEO010000064.1"/>
</dbReference>
<accession>A0ABX0ZDB6</accession>
<comment type="caution">
    <text evidence="1">The sequence shown here is derived from an EMBL/GenBank/DDBJ whole genome shotgun (WGS) entry which is preliminary data.</text>
</comment>
<proteinExistence type="predicted"/>
<organism evidence="1 2">
    <name type="scientific">Micromonospora thermarum</name>
    <dbReference type="NCBI Taxonomy" id="2720024"/>
    <lineage>
        <taxon>Bacteria</taxon>
        <taxon>Bacillati</taxon>
        <taxon>Actinomycetota</taxon>
        <taxon>Actinomycetes</taxon>
        <taxon>Micromonosporales</taxon>
        <taxon>Micromonosporaceae</taxon>
        <taxon>Micromonospora</taxon>
    </lineage>
</organism>
<dbReference type="Proteomes" id="UP000783871">
    <property type="component" value="Unassembled WGS sequence"/>
</dbReference>
<evidence type="ECO:0000313" key="2">
    <source>
        <dbReference type="Proteomes" id="UP000783871"/>
    </source>
</evidence>
<protein>
    <submittedName>
        <fullName evidence="1">Uncharacterized protein</fullName>
    </submittedName>
</protein>
<evidence type="ECO:0000313" key="1">
    <source>
        <dbReference type="EMBL" id="NJP35852.1"/>
    </source>
</evidence>
<sequence>MELVPPGAKPSGWQHWTPQGRDVFDAARLRHGDQRWWLLFSGIEAGNGYGNPVEPAEATRIAGAFAEPYRYAMVRTAGFHDDAGFCGPCDAPYCHRHWNVFSSGYGACPRGHGKSLGPLARPVDL</sequence>